<dbReference type="FunFam" id="3.60.21.60:FF:000003">
    <property type="entry name" value="DNA polymerase alpha subunit B"/>
    <property type="match status" value="1"/>
</dbReference>
<dbReference type="InterPro" id="IPR013627">
    <property type="entry name" value="Pol_alpha_B_N"/>
</dbReference>
<name>A0A4Y7NNW1_9CRUS</name>
<dbReference type="GO" id="GO:0006270">
    <property type="term" value="P:DNA replication initiation"/>
    <property type="evidence" value="ECO:0007669"/>
    <property type="project" value="TreeGrafter"/>
</dbReference>
<gene>
    <name evidence="10" type="primary">EOG090X07VJ</name>
</gene>
<dbReference type="InterPro" id="IPR007185">
    <property type="entry name" value="DNA_pol_a/d/e_bsu"/>
</dbReference>
<evidence type="ECO:0000256" key="6">
    <source>
        <dbReference type="PIRNR" id="PIRNR018300"/>
    </source>
</evidence>
<evidence type="ECO:0000256" key="2">
    <source>
        <dbReference type="ARBA" id="ARBA00007299"/>
    </source>
</evidence>
<feature type="domain" description="DNA polymerase alpha subunit B OB" evidence="9">
    <location>
        <begin position="243"/>
        <end position="346"/>
    </location>
</feature>
<dbReference type="PANTHER" id="PTHR23061:SF12">
    <property type="entry name" value="DNA POLYMERASE ALPHA SUBUNIT B"/>
    <property type="match status" value="1"/>
</dbReference>
<dbReference type="GO" id="GO:0003677">
    <property type="term" value="F:DNA binding"/>
    <property type="evidence" value="ECO:0007669"/>
    <property type="project" value="InterPro"/>
</dbReference>
<dbReference type="Pfam" id="PF22062">
    <property type="entry name" value="OB_DPOA2"/>
    <property type="match status" value="1"/>
</dbReference>
<comment type="subcellular location">
    <subcellularLocation>
        <location evidence="1 6">Nucleus</location>
    </subcellularLocation>
</comment>
<feature type="domain" description="DNA polymerase alpha/delta/epsilon subunit B" evidence="7">
    <location>
        <begin position="368"/>
        <end position="570"/>
    </location>
</feature>
<feature type="domain" description="DNA polymerase alpha subunit B N-terminal" evidence="8">
    <location>
        <begin position="18"/>
        <end position="84"/>
    </location>
</feature>
<evidence type="ECO:0000259" key="7">
    <source>
        <dbReference type="Pfam" id="PF04042"/>
    </source>
</evidence>
<evidence type="ECO:0000259" key="8">
    <source>
        <dbReference type="Pfam" id="PF08418"/>
    </source>
</evidence>
<organism evidence="10">
    <name type="scientific">Simocephalus serrulatus</name>
    <dbReference type="NCBI Taxonomy" id="117539"/>
    <lineage>
        <taxon>Eukaryota</taxon>
        <taxon>Metazoa</taxon>
        <taxon>Ecdysozoa</taxon>
        <taxon>Arthropoda</taxon>
        <taxon>Crustacea</taxon>
        <taxon>Branchiopoda</taxon>
        <taxon>Diplostraca</taxon>
        <taxon>Cladocera</taxon>
        <taxon>Anomopoda</taxon>
        <taxon>Daphniidae</taxon>
        <taxon>Simocephalus</taxon>
    </lineage>
</organism>
<dbReference type="AlphaFoldDB" id="A0A4Y7NNW1"/>
<dbReference type="EMBL" id="LR024678">
    <property type="protein sequence ID" value="SVE94297.1"/>
    <property type="molecule type" value="mRNA"/>
</dbReference>
<evidence type="ECO:0000256" key="4">
    <source>
        <dbReference type="ARBA" id="ARBA00022705"/>
    </source>
</evidence>
<evidence type="ECO:0000313" key="10">
    <source>
        <dbReference type="EMBL" id="SVE94297.1"/>
    </source>
</evidence>
<dbReference type="Pfam" id="PF08418">
    <property type="entry name" value="Pol_alpha_B_N"/>
    <property type="match status" value="1"/>
</dbReference>
<keyword evidence="5 6" id="KW-0539">Nucleus</keyword>
<accession>A0A4Y7NNW1</accession>
<evidence type="ECO:0000256" key="1">
    <source>
        <dbReference type="ARBA" id="ARBA00004123"/>
    </source>
</evidence>
<comment type="similarity">
    <text evidence="2 6">Belongs to the DNA polymerase alpha subunit B family.</text>
</comment>
<dbReference type="PIRSF" id="PIRSF018300">
    <property type="entry name" value="DNA_pol_alph_2"/>
    <property type="match status" value="1"/>
</dbReference>
<dbReference type="InterPro" id="IPR054300">
    <property type="entry name" value="OB_DPOA2"/>
</dbReference>
<evidence type="ECO:0000259" key="9">
    <source>
        <dbReference type="Pfam" id="PF22062"/>
    </source>
</evidence>
<dbReference type="PANTHER" id="PTHR23061">
    <property type="entry name" value="DNA POLYMERASE 2 ALPHA 70 KDA SUBUNIT"/>
    <property type="match status" value="1"/>
</dbReference>
<dbReference type="InterPro" id="IPR043034">
    <property type="entry name" value="DNA_pol_alpha_B_N_sf"/>
</dbReference>
<dbReference type="GO" id="GO:0005658">
    <property type="term" value="C:alpha DNA polymerase:primase complex"/>
    <property type="evidence" value="ECO:0007669"/>
    <property type="project" value="TreeGrafter"/>
</dbReference>
<dbReference type="Pfam" id="PF04042">
    <property type="entry name" value="DNA_pol_E_B"/>
    <property type="match status" value="1"/>
</dbReference>
<sequence length="613" mass="68045">MNNSPLRLRSPKVMAETDLLNEFEDFGVTPSPKVLEKCLELLDKYGVTPETFVNCWLGFSTTKLNGEGPSLETLIMFDKDVLSKESFAKTRVKNEPQSDSPVIYNVTTLSQLAEDDELLGCYGTPARKVKKFFSKCTSSVGAKRSTNGLEGTPQNKRLAGLGQAYPVHSPSVFSPSTPGTTSKFSTRNNAGEVVAKYPAGEVTIDWTRSNERWEPKIQLHGTPETKLTSKYNYMFSRLRDKYDVLEEHINNMGALIAEKMKIEDFVSNNDLNSDTFHTIGRICCDATSGSRLNTSSLLLEGTRDISSGKSVPLDVSHLKEFSFFPGQVVAVQGSNPTGNKILATAITTPPVIPVFKTDVSLQGPLNMMVACGPFTPSDDLEFAPLVELIQQINSIRPHVVILMGPFVDAKNKKVESGELDYTYQEQFEMVMKELQTKISNSVQVCIVPSWRDVHHRTVYPSPPFQHENYKMPNFHFFPDPCVLNVDGIFIALTSTDILFHLSKEEIAVAPPGSDRLGRLVSHLFCQQSFYPLNPPAEEMSVDLEHADDYCKLNFTPHLLLVPSDLRFFIKNIHGCVAINTERAVKGISGGTYARLQITGEGSSVQIKAEVLRI</sequence>
<comment type="function">
    <text evidence="6">Accessory subunit of the DNA polymerase alpha complex (also known as the alpha DNA polymerase-primase complex) which plays an essential role in the initiation of DNA synthesis.</text>
</comment>
<evidence type="ECO:0000256" key="5">
    <source>
        <dbReference type="ARBA" id="ARBA00023242"/>
    </source>
</evidence>
<protein>
    <recommendedName>
        <fullName evidence="3 6">DNA polymerase alpha subunit B</fullName>
    </recommendedName>
</protein>
<dbReference type="InterPro" id="IPR016722">
    <property type="entry name" value="DNA_pol_alpha_bsu"/>
</dbReference>
<reference evidence="10" key="1">
    <citation type="submission" date="2018-08" db="EMBL/GenBank/DDBJ databases">
        <authorList>
            <person name="Cornetti L."/>
        </authorList>
    </citation>
    <scope>NUCLEOTIDE SEQUENCE</scope>
    <source>
        <strain evidence="10">OM-SAIQ-clone2</strain>
    </source>
</reference>
<keyword evidence="4 6" id="KW-0235">DNA replication</keyword>
<evidence type="ECO:0000256" key="3">
    <source>
        <dbReference type="ARBA" id="ARBA00018596"/>
    </source>
</evidence>
<dbReference type="Gene3D" id="3.60.21.60">
    <property type="match status" value="2"/>
</dbReference>
<dbReference type="Gene3D" id="1.10.8.530">
    <property type="entry name" value="DNA polymerase alpha-primase, subunit B, N-terminal domain"/>
    <property type="match status" value="1"/>
</dbReference>
<proteinExistence type="evidence at transcript level"/>